<evidence type="ECO:0000256" key="1">
    <source>
        <dbReference type="ARBA" id="ARBA00023015"/>
    </source>
</evidence>
<sequence>MYKTIIINSKPEAIAHLKYAISESNLGFTVVSSYLYNKRASDAVARTRPNLVITDLPPSKEKNLDIVKNIHSRFPDIKILLYTDRTDFELAKSAVSQGVSGIVCPGDDSELTAALTGIKGLLDRQATQKKRDRLFDQLIVSARKQFLTDIFMGNITGRENIQKKAKELSLGNHSCIYCPFWIAIPNYNEYMTNRWNYDKERFLVAVGNFLRPENKSFEIQNIMFTNGEIFYVALAETSDATNFINTLRLHLTNTEHNLKTMIGLTVNWHIGRHFMSFHDFIDHITTPILSNSNMNVEAIDSTKENHALLLDMYKNVVISAILDKTPRLKEHLNYIVRLLSQSAENVLSDALSEFCEISMQNMAPHLKENAEFKRMMRSLSEANGATAQNICTNVLFMVCREAGKSNLTASSSTVKRAVEYIQNNFARDLSLEDVAKYLNLNPSYFSRFFKLHTGFNFRDYLIELRVKKAKELLITGKYKIYEISIMTGYKNSKYFAAQFKAVTGLTPSEFANGEAAKSTGA</sequence>
<dbReference type="PROSITE" id="PS01124">
    <property type="entry name" value="HTH_ARAC_FAMILY_2"/>
    <property type="match status" value="1"/>
</dbReference>
<evidence type="ECO:0000259" key="4">
    <source>
        <dbReference type="PROSITE" id="PS01124"/>
    </source>
</evidence>
<keyword evidence="1" id="KW-0805">Transcription regulation</keyword>
<dbReference type="SMART" id="SM00342">
    <property type="entry name" value="HTH_ARAC"/>
    <property type="match status" value="1"/>
</dbReference>
<dbReference type="InterPro" id="IPR011006">
    <property type="entry name" value="CheY-like_superfamily"/>
</dbReference>
<feature type="domain" description="HTH araC/xylS-type" evidence="4">
    <location>
        <begin position="415"/>
        <end position="513"/>
    </location>
</feature>
<dbReference type="EMBL" id="JACRSU010000003">
    <property type="protein sequence ID" value="MBC8541142.1"/>
    <property type="molecule type" value="Genomic_DNA"/>
</dbReference>
<keyword evidence="6" id="KW-1185">Reference proteome</keyword>
<dbReference type="PANTHER" id="PTHR43280">
    <property type="entry name" value="ARAC-FAMILY TRANSCRIPTIONAL REGULATOR"/>
    <property type="match status" value="1"/>
</dbReference>
<dbReference type="SUPFAM" id="SSF46689">
    <property type="entry name" value="Homeodomain-like"/>
    <property type="match status" value="2"/>
</dbReference>
<dbReference type="Pfam" id="PF12833">
    <property type="entry name" value="HTH_18"/>
    <property type="match status" value="1"/>
</dbReference>
<dbReference type="Gene3D" id="3.40.50.2300">
    <property type="match status" value="1"/>
</dbReference>
<protein>
    <submittedName>
        <fullName evidence="5">Helix-turn-helix domain-containing protein</fullName>
    </submittedName>
</protein>
<proteinExistence type="predicted"/>
<organism evidence="5 6">
    <name type="scientific">Congzhengia minquanensis</name>
    <dbReference type="NCBI Taxonomy" id="2763657"/>
    <lineage>
        <taxon>Bacteria</taxon>
        <taxon>Bacillati</taxon>
        <taxon>Bacillota</taxon>
        <taxon>Clostridia</taxon>
        <taxon>Eubacteriales</taxon>
        <taxon>Oscillospiraceae</taxon>
        <taxon>Congzhengia</taxon>
    </lineage>
</organism>
<name>A0A926HV11_9FIRM</name>
<comment type="caution">
    <text evidence="5">The sequence shown here is derived from an EMBL/GenBank/DDBJ whole genome shotgun (WGS) entry which is preliminary data.</text>
</comment>
<dbReference type="InterPro" id="IPR018062">
    <property type="entry name" value="HTH_AraC-typ_CS"/>
</dbReference>
<dbReference type="RefSeq" id="WP_249313031.1">
    <property type="nucleotide sequence ID" value="NZ_JACRSU010000003.1"/>
</dbReference>
<keyword evidence="3" id="KW-0804">Transcription</keyword>
<dbReference type="Gene3D" id="1.10.10.60">
    <property type="entry name" value="Homeodomain-like"/>
    <property type="match status" value="2"/>
</dbReference>
<gene>
    <name evidence="5" type="ORF">H8698_09170</name>
</gene>
<dbReference type="PROSITE" id="PS00041">
    <property type="entry name" value="HTH_ARAC_FAMILY_1"/>
    <property type="match status" value="1"/>
</dbReference>
<evidence type="ECO:0000256" key="2">
    <source>
        <dbReference type="ARBA" id="ARBA00023125"/>
    </source>
</evidence>
<evidence type="ECO:0000313" key="5">
    <source>
        <dbReference type="EMBL" id="MBC8541142.1"/>
    </source>
</evidence>
<dbReference type="AlphaFoldDB" id="A0A926HV11"/>
<dbReference type="InterPro" id="IPR009057">
    <property type="entry name" value="Homeodomain-like_sf"/>
</dbReference>
<dbReference type="GO" id="GO:0003700">
    <property type="term" value="F:DNA-binding transcription factor activity"/>
    <property type="evidence" value="ECO:0007669"/>
    <property type="project" value="InterPro"/>
</dbReference>
<dbReference type="Proteomes" id="UP000611762">
    <property type="component" value="Unassembled WGS sequence"/>
</dbReference>
<reference evidence="5" key="1">
    <citation type="submission" date="2020-08" db="EMBL/GenBank/DDBJ databases">
        <title>Genome public.</title>
        <authorList>
            <person name="Liu C."/>
            <person name="Sun Q."/>
        </authorList>
    </citation>
    <scope>NUCLEOTIDE SEQUENCE</scope>
    <source>
        <strain evidence="5">H8</strain>
    </source>
</reference>
<dbReference type="GO" id="GO:0043565">
    <property type="term" value="F:sequence-specific DNA binding"/>
    <property type="evidence" value="ECO:0007669"/>
    <property type="project" value="InterPro"/>
</dbReference>
<dbReference type="InterPro" id="IPR018060">
    <property type="entry name" value="HTH_AraC"/>
</dbReference>
<dbReference type="SUPFAM" id="SSF52172">
    <property type="entry name" value="CheY-like"/>
    <property type="match status" value="1"/>
</dbReference>
<keyword evidence="2" id="KW-0238">DNA-binding</keyword>
<evidence type="ECO:0000313" key="6">
    <source>
        <dbReference type="Proteomes" id="UP000611762"/>
    </source>
</evidence>
<evidence type="ECO:0000256" key="3">
    <source>
        <dbReference type="ARBA" id="ARBA00023163"/>
    </source>
</evidence>
<dbReference type="PANTHER" id="PTHR43280:SF28">
    <property type="entry name" value="HTH-TYPE TRANSCRIPTIONAL ACTIVATOR RHAS"/>
    <property type="match status" value="1"/>
</dbReference>
<accession>A0A926HV11</accession>